<sequence>MNNSTIERPAFVRQQAVQGRPPPHRAGTAWAWVRQYVFESPRTFALTVLCAAILYWVFRGLLDFLVLDATWAGDSVQACQATIAQGRYGACWPFIDAKLGYFVFGGYPPPQRWRVVLFFVLAAAGIVWLLARRIRAKRAGAVYFFVVLPPLSYALLVGADTLGLPHVSTDLWGGILVTLVVSLVGIVFSLPIGIALALGRRSELPFVRLASTAAIELGRGVPLITVLFMFNTMLPLFLPEGLRPDRLLRPLVGVTLFASAYMAEVVRGGLQALPKGQYEGAQSLGLGYWQTTFLIVLPQALRIVVPGIVNTFIGLFKDTTLVAMVGILDLLKVVEVAINDPVWATPVTRYTGYAFLAFFYCACCYAMSRYSRSVERTLARSDKR</sequence>
<dbReference type="GO" id="GO:0022857">
    <property type="term" value="F:transmembrane transporter activity"/>
    <property type="evidence" value="ECO:0007669"/>
    <property type="project" value="InterPro"/>
</dbReference>
<organism evidence="10 11">
    <name type="scientific">Bordetella bronchiseptica 253</name>
    <dbReference type="NCBI Taxonomy" id="568707"/>
    <lineage>
        <taxon>Bacteria</taxon>
        <taxon>Pseudomonadati</taxon>
        <taxon>Pseudomonadota</taxon>
        <taxon>Betaproteobacteria</taxon>
        <taxon>Burkholderiales</taxon>
        <taxon>Alcaligenaceae</taxon>
        <taxon>Bordetella</taxon>
    </lineage>
</organism>
<evidence type="ECO:0000313" key="10">
    <source>
        <dbReference type="EMBL" id="CCJ53852.1"/>
    </source>
</evidence>
<proteinExistence type="inferred from homology"/>
<dbReference type="PANTHER" id="PTHR30614">
    <property type="entry name" value="MEMBRANE COMPONENT OF AMINO ACID ABC TRANSPORTER"/>
    <property type="match status" value="1"/>
</dbReference>
<evidence type="ECO:0000256" key="5">
    <source>
        <dbReference type="ARBA" id="ARBA00022692"/>
    </source>
</evidence>
<comment type="similarity">
    <text evidence="2">Belongs to the binding-protein-dependent transport system permease family. HisMQ subfamily.</text>
</comment>
<gene>
    <name evidence="10" type="ORF">BN112_1935</name>
</gene>
<protein>
    <submittedName>
        <fullName evidence="10">Putative ABC transport system, integral membrane protein</fullName>
    </submittedName>
</protein>
<evidence type="ECO:0000259" key="9">
    <source>
        <dbReference type="PROSITE" id="PS50928"/>
    </source>
</evidence>
<dbReference type="KEGG" id="bbh:BN112_1935"/>
<keyword evidence="5 8" id="KW-0812">Transmembrane</keyword>
<feature type="transmembrane region" description="Helical" evidence="8">
    <location>
        <begin position="350"/>
        <end position="368"/>
    </location>
</feature>
<dbReference type="EMBL" id="HE965806">
    <property type="protein sequence ID" value="CCJ53852.1"/>
    <property type="molecule type" value="Genomic_DNA"/>
</dbReference>
<dbReference type="NCBIfam" id="TIGR01726">
    <property type="entry name" value="HEQRo_perm_3TM"/>
    <property type="match status" value="1"/>
</dbReference>
<evidence type="ECO:0000256" key="1">
    <source>
        <dbReference type="ARBA" id="ARBA00004429"/>
    </source>
</evidence>
<evidence type="ECO:0000256" key="3">
    <source>
        <dbReference type="ARBA" id="ARBA00022448"/>
    </source>
</evidence>
<evidence type="ECO:0000256" key="2">
    <source>
        <dbReference type="ARBA" id="ARBA00010072"/>
    </source>
</evidence>
<evidence type="ECO:0000256" key="6">
    <source>
        <dbReference type="ARBA" id="ARBA00022989"/>
    </source>
</evidence>
<keyword evidence="7 8" id="KW-0472">Membrane</keyword>
<dbReference type="AlphaFoldDB" id="A0A0C6P6Q8"/>
<feature type="transmembrane region" description="Helical" evidence="8">
    <location>
        <begin position="44"/>
        <end position="62"/>
    </location>
</feature>
<dbReference type="GO" id="GO:0043190">
    <property type="term" value="C:ATP-binding cassette (ABC) transporter complex"/>
    <property type="evidence" value="ECO:0007669"/>
    <property type="project" value="InterPro"/>
</dbReference>
<evidence type="ECO:0000256" key="7">
    <source>
        <dbReference type="ARBA" id="ARBA00023136"/>
    </source>
</evidence>
<feature type="transmembrane region" description="Helical" evidence="8">
    <location>
        <begin position="220"/>
        <end position="238"/>
    </location>
</feature>
<feature type="transmembrane region" description="Helical" evidence="8">
    <location>
        <begin position="288"/>
        <end position="309"/>
    </location>
</feature>
<dbReference type="HOGENOM" id="CLU_019602_16_1_4"/>
<dbReference type="InterPro" id="IPR000515">
    <property type="entry name" value="MetI-like"/>
</dbReference>
<dbReference type="Pfam" id="PF00528">
    <property type="entry name" value="BPD_transp_1"/>
    <property type="match status" value="1"/>
</dbReference>
<comment type="subcellular location">
    <subcellularLocation>
        <location evidence="1">Cell inner membrane</location>
        <topology evidence="1">Multi-pass membrane protein</topology>
    </subcellularLocation>
    <subcellularLocation>
        <location evidence="8">Cell membrane</location>
        <topology evidence="8">Multi-pass membrane protein</topology>
    </subcellularLocation>
</comment>
<accession>A0A0C6P6Q8</accession>
<feature type="domain" description="ABC transmembrane type-1" evidence="9">
    <location>
        <begin position="175"/>
        <end position="371"/>
    </location>
</feature>
<evidence type="ECO:0000256" key="4">
    <source>
        <dbReference type="ARBA" id="ARBA00022475"/>
    </source>
</evidence>
<dbReference type="GO" id="GO:0006865">
    <property type="term" value="P:amino acid transport"/>
    <property type="evidence" value="ECO:0007669"/>
    <property type="project" value="TreeGrafter"/>
</dbReference>
<dbReference type="InterPro" id="IPR010065">
    <property type="entry name" value="AA_ABC_transptr_permease_3TM"/>
</dbReference>
<evidence type="ECO:0000313" key="11">
    <source>
        <dbReference type="Proteomes" id="UP000007564"/>
    </source>
</evidence>
<dbReference type="SUPFAM" id="SSF161098">
    <property type="entry name" value="MetI-like"/>
    <property type="match status" value="1"/>
</dbReference>
<dbReference type="OrthoDB" id="9771188at2"/>
<keyword evidence="3 8" id="KW-0813">Transport</keyword>
<evidence type="ECO:0000256" key="8">
    <source>
        <dbReference type="RuleBase" id="RU363032"/>
    </source>
</evidence>
<feature type="transmembrane region" description="Helical" evidence="8">
    <location>
        <begin position="140"/>
        <end position="159"/>
    </location>
</feature>
<keyword evidence="6 8" id="KW-1133">Transmembrane helix</keyword>
<feature type="transmembrane region" description="Helical" evidence="8">
    <location>
        <begin position="113"/>
        <end position="131"/>
    </location>
</feature>
<dbReference type="InterPro" id="IPR035906">
    <property type="entry name" value="MetI-like_sf"/>
</dbReference>
<dbReference type="RefSeq" id="WP_015064251.1">
    <property type="nucleotide sequence ID" value="NC_019382.1"/>
</dbReference>
<dbReference type="InterPro" id="IPR043429">
    <property type="entry name" value="ArtM/GltK/GlnP/TcyL/YhdX-like"/>
</dbReference>
<dbReference type="CDD" id="cd06261">
    <property type="entry name" value="TM_PBP2"/>
    <property type="match status" value="1"/>
</dbReference>
<keyword evidence="4" id="KW-1003">Cell membrane</keyword>
<feature type="transmembrane region" description="Helical" evidence="8">
    <location>
        <begin position="171"/>
        <end position="199"/>
    </location>
</feature>
<dbReference type="PANTHER" id="PTHR30614:SF41">
    <property type="entry name" value="INNER MEMBRANE AMINO-ACID ABC TRANSPORTER PERMEASE PROTEIN YHDY"/>
    <property type="match status" value="1"/>
</dbReference>
<name>A0A0C6P6Q8_BORBO</name>
<dbReference type="Proteomes" id="UP000007564">
    <property type="component" value="Chromosome"/>
</dbReference>
<reference evidence="10 11" key="1">
    <citation type="journal article" date="2012" name="BMC Genomics">
        <title>Comparative genomics of the classical Bordetella subspecies: the evolution and exchange of virulence-associated diversity amongst closely related pathogens.</title>
        <authorList>
            <person name="Park J."/>
            <person name="Zhang Y."/>
            <person name="Buboltz A.M."/>
            <person name="Zhang X."/>
            <person name="Schuster S.C."/>
            <person name="Ahuja U."/>
            <person name="Liu M."/>
            <person name="Miller J.F."/>
            <person name="Sebaihia M."/>
            <person name="Bentley S.D."/>
            <person name="Parkhill J."/>
            <person name="Harvill E.T."/>
        </authorList>
    </citation>
    <scope>NUCLEOTIDE SEQUENCE [LARGE SCALE GENOMIC DNA]</scope>
    <source>
        <strain evidence="10 11">253</strain>
    </source>
</reference>
<dbReference type="PROSITE" id="PS50928">
    <property type="entry name" value="ABC_TM1"/>
    <property type="match status" value="1"/>
</dbReference>
<dbReference type="Gene3D" id="1.10.3720.10">
    <property type="entry name" value="MetI-like"/>
    <property type="match status" value="1"/>
</dbReference>